<evidence type="ECO:0000256" key="4">
    <source>
        <dbReference type="ARBA" id="ARBA00023204"/>
    </source>
</evidence>
<name>A0A6A4HRI4_9AGAR</name>
<evidence type="ECO:0000256" key="5">
    <source>
        <dbReference type="RuleBase" id="RU363048"/>
    </source>
</evidence>
<gene>
    <name evidence="7" type="ORF">BT96DRAFT_650013</name>
</gene>
<organism evidence="7 8">
    <name type="scientific">Gymnopus androsaceus JB14</name>
    <dbReference type="NCBI Taxonomy" id="1447944"/>
    <lineage>
        <taxon>Eukaryota</taxon>
        <taxon>Fungi</taxon>
        <taxon>Dikarya</taxon>
        <taxon>Basidiomycota</taxon>
        <taxon>Agaricomycotina</taxon>
        <taxon>Agaricomycetes</taxon>
        <taxon>Agaricomycetidae</taxon>
        <taxon>Agaricales</taxon>
        <taxon>Marasmiineae</taxon>
        <taxon>Omphalotaceae</taxon>
        <taxon>Gymnopus</taxon>
    </lineage>
</organism>
<keyword evidence="3 5" id="KW-0804">Transcription</keyword>
<dbReference type="GO" id="GO:0003678">
    <property type="term" value="F:DNA helicase activity"/>
    <property type="evidence" value="ECO:0007669"/>
    <property type="project" value="UniProtKB-EC"/>
</dbReference>
<comment type="function">
    <text evidence="5">DNA helicase participates in several chromatin remodeling complexes, including the SWR1 and the INO80 complexes.</text>
</comment>
<dbReference type="EMBL" id="ML769457">
    <property type="protein sequence ID" value="KAE9400360.1"/>
    <property type="molecule type" value="Genomic_DNA"/>
</dbReference>
<evidence type="ECO:0000256" key="2">
    <source>
        <dbReference type="ARBA" id="ARBA00023015"/>
    </source>
</evidence>
<keyword evidence="4 5" id="KW-0234">DNA repair</keyword>
<dbReference type="Gene3D" id="3.40.50.300">
    <property type="entry name" value="P-loop containing nucleotide triphosphate hydrolases"/>
    <property type="match status" value="1"/>
</dbReference>
<keyword evidence="5" id="KW-0378">Hydrolase</keyword>
<evidence type="ECO:0000256" key="3">
    <source>
        <dbReference type="ARBA" id="ARBA00023163"/>
    </source>
</evidence>
<evidence type="ECO:0000313" key="8">
    <source>
        <dbReference type="Proteomes" id="UP000799118"/>
    </source>
</evidence>
<keyword evidence="5" id="KW-0347">Helicase</keyword>
<keyword evidence="5" id="KW-0539">Nucleus</keyword>
<comment type="similarity">
    <text evidence="5">Belongs to the RuvB family.</text>
</comment>
<dbReference type="AlphaFoldDB" id="A0A6A4HRI4"/>
<comment type="subcellular location">
    <subcellularLocation>
        <location evidence="5">Nucleus</location>
    </subcellularLocation>
</comment>
<dbReference type="InterPro" id="IPR027417">
    <property type="entry name" value="P-loop_NTPase"/>
</dbReference>
<dbReference type="GO" id="GO:0006325">
    <property type="term" value="P:chromatin organization"/>
    <property type="evidence" value="ECO:0007669"/>
    <property type="project" value="UniProtKB-KW"/>
</dbReference>
<keyword evidence="2 5" id="KW-0805">Transcription regulation</keyword>
<dbReference type="GO" id="GO:0005524">
    <property type="term" value="F:ATP binding"/>
    <property type="evidence" value="ECO:0007669"/>
    <property type="project" value="UniProtKB-KW"/>
</dbReference>
<dbReference type="EC" id="3.6.4.12" evidence="5"/>
<protein>
    <recommendedName>
        <fullName evidence="5">RuvB-like helicase</fullName>
        <ecNumber evidence="5">3.6.4.12</ecNumber>
    </recommendedName>
</protein>
<keyword evidence="8" id="KW-1185">Reference proteome</keyword>
<evidence type="ECO:0000313" key="7">
    <source>
        <dbReference type="EMBL" id="KAE9400360.1"/>
    </source>
</evidence>
<dbReference type="GO" id="GO:0016787">
    <property type="term" value="F:hydrolase activity"/>
    <property type="evidence" value="ECO:0007669"/>
    <property type="project" value="UniProtKB-KW"/>
</dbReference>
<proteinExistence type="inferred from homology"/>
<sequence length="95" mass="10670">MQVFSAEIIEVRQWALRCRGRGGTWNCIYWRGAHAGYRYLNVLLESPLAPTAILATNRGQALVQGATDIISPHGIPLDLLDRFLIVKTVYTKSEK</sequence>
<keyword evidence="5" id="KW-0067">ATP-binding</keyword>
<keyword evidence="5" id="KW-0547">Nucleotide-binding</keyword>
<dbReference type="GO" id="GO:0006281">
    <property type="term" value="P:DNA repair"/>
    <property type="evidence" value="ECO:0007669"/>
    <property type="project" value="UniProtKB-KW"/>
</dbReference>
<accession>A0A6A4HRI4</accession>
<keyword evidence="5" id="KW-0156">Chromatin regulator</keyword>
<dbReference type="PANTHER" id="PTHR11093">
    <property type="entry name" value="RUVB-RELATED REPTIN AND PONTIN"/>
    <property type="match status" value="1"/>
</dbReference>
<dbReference type="Pfam" id="PF06068">
    <property type="entry name" value="TIP49"/>
    <property type="match status" value="1"/>
</dbReference>
<dbReference type="OrthoDB" id="10060499at2759"/>
<dbReference type="GO" id="GO:0005634">
    <property type="term" value="C:nucleus"/>
    <property type="evidence" value="ECO:0007669"/>
    <property type="project" value="UniProtKB-SubCell"/>
</dbReference>
<dbReference type="Proteomes" id="UP000799118">
    <property type="component" value="Unassembled WGS sequence"/>
</dbReference>
<dbReference type="InterPro" id="IPR010339">
    <property type="entry name" value="TIP49_P-loop"/>
</dbReference>
<evidence type="ECO:0000259" key="6">
    <source>
        <dbReference type="Pfam" id="PF06068"/>
    </source>
</evidence>
<dbReference type="InterPro" id="IPR027238">
    <property type="entry name" value="RuvB-like"/>
</dbReference>
<feature type="domain" description="TIP49 P-loop" evidence="6">
    <location>
        <begin position="37"/>
        <end position="90"/>
    </location>
</feature>
<comment type="catalytic activity">
    <reaction evidence="5">
        <text>ATP + H2O = ADP + phosphate + H(+)</text>
        <dbReference type="Rhea" id="RHEA:13065"/>
        <dbReference type="ChEBI" id="CHEBI:15377"/>
        <dbReference type="ChEBI" id="CHEBI:15378"/>
        <dbReference type="ChEBI" id="CHEBI:30616"/>
        <dbReference type="ChEBI" id="CHEBI:43474"/>
        <dbReference type="ChEBI" id="CHEBI:456216"/>
        <dbReference type="EC" id="3.6.4.12"/>
    </reaction>
</comment>
<keyword evidence="1 5" id="KW-0227">DNA damage</keyword>
<evidence type="ECO:0000256" key="1">
    <source>
        <dbReference type="ARBA" id="ARBA00022763"/>
    </source>
</evidence>
<reference evidence="7" key="1">
    <citation type="journal article" date="2019" name="Environ. Microbiol.">
        <title>Fungal ecological strategies reflected in gene transcription - a case study of two litter decomposers.</title>
        <authorList>
            <person name="Barbi F."/>
            <person name="Kohler A."/>
            <person name="Barry K."/>
            <person name="Baskaran P."/>
            <person name="Daum C."/>
            <person name="Fauchery L."/>
            <person name="Ihrmark K."/>
            <person name="Kuo A."/>
            <person name="LaButti K."/>
            <person name="Lipzen A."/>
            <person name="Morin E."/>
            <person name="Grigoriev I.V."/>
            <person name="Henrissat B."/>
            <person name="Lindahl B."/>
            <person name="Martin F."/>
        </authorList>
    </citation>
    <scope>NUCLEOTIDE SEQUENCE</scope>
    <source>
        <strain evidence="7">JB14</strain>
    </source>
</reference>